<organism evidence="1 2">
    <name type="scientific">Paenibacillus flagellatus</name>
    <dbReference type="NCBI Taxonomy" id="2211139"/>
    <lineage>
        <taxon>Bacteria</taxon>
        <taxon>Bacillati</taxon>
        <taxon>Bacillota</taxon>
        <taxon>Bacilli</taxon>
        <taxon>Bacillales</taxon>
        <taxon>Paenibacillaceae</taxon>
        <taxon>Paenibacillus</taxon>
    </lineage>
</organism>
<name>A0A2V5JZ71_9BACL</name>
<sequence>MAMTDKYALESSVPIQLPPKGQAQVDLKLEEKPYAIPELEVGLCFKIRTKRKVVKKRYRYRLPPGLVIPGAGKPLEVCAFEKACARRIRRCARKRYGSGRRVKISMSVTIKLNASVIYRQLSQIRN</sequence>
<keyword evidence="2" id="KW-1185">Reference proteome</keyword>
<proteinExistence type="predicted"/>
<gene>
    <name evidence="1" type="ORF">DLM86_21325</name>
</gene>
<dbReference type="EMBL" id="QJVJ01000010">
    <property type="protein sequence ID" value="PYI52031.1"/>
    <property type="molecule type" value="Genomic_DNA"/>
</dbReference>
<evidence type="ECO:0000313" key="2">
    <source>
        <dbReference type="Proteomes" id="UP000247476"/>
    </source>
</evidence>
<dbReference type="Proteomes" id="UP000247476">
    <property type="component" value="Unassembled WGS sequence"/>
</dbReference>
<dbReference type="RefSeq" id="WP_110842102.1">
    <property type="nucleotide sequence ID" value="NZ_QJVJ01000010.1"/>
</dbReference>
<dbReference type="AlphaFoldDB" id="A0A2V5JZ71"/>
<protein>
    <submittedName>
        <fullName evidence="1">Uncharacterized protein</fullName>
    </submittedName>
</protein>
<reference evidence="1 2" key="1">
    <citation type="submission" date="2018-05" db="EMBL/GenBank/DDBJ databases">
        <title>Paenibacillus flagellatus sp. nov., isolated from selenium mineral soil.</title>
        <authorList>
            <person name="Dai X."/>
        </authorList>
    </citation>
    <scope>NUCLEOTIDE SEQUENCE [LARGE SCALE GENOMIC DNA]</scope>
    <source>
        <strain evidence="1 2">DXL2</strain>
    </source>
</reference>
<accession>A0A2V5JZ71</accession>
<evidence type="ECO:0000313" key="1">
    <source>
        <dbReference type="EMBL" id="PYI52031.1"/>
    </source>
</evidence>
<comment type="caution">
    <text evidence="1">The sequence shown here is derived from an EMBL/GenBank/DDBJ whole genome shotgun (WGS) entry which is preliminary data.</text>
</comment>